<protein>
    <recommendedName>
        <fullName evidence="2">Chemotaxis phosphatase CheX-like domain-containing protein</fullName>
    </recommendedName>
</protein>
<dbReference type="RefSeq" id="WP_343906562.1">
    <property type="nucleotide sequence ID" value="NZ_BAAAJE010000004.1"/>
</dbReference>
<keyword evidence="4" id="KW-1185">Reference proteome</keyword>
<organism evidence="3 4">
    <name type="scientific">Nocardioides aquiterrae</name>
    <dbReference type="NCBI Taxonomy" id="203799"/>
    <lineage>
        <taxon>Bacteria</taxon>
        <taxon>Bacillati</taxon>
        <taxon>Actinomycetota</taxon>
        <taxon>Actinomycetes</taxon>
        <taxon>Propionibacteriales</taxon>
        <taxon>Nocardioidaceae</taxon>
        <taxon>Nocardioides</taxon>
    </lineage>
</organism>
<evidence type="ECO:0000256" key="1">
    <source>
        <dbReference type="ARBA" id="ARBA00022500"/>
    </source>
</evidence>
<name>A0ABN1UBF7_9ACTN</name>
<dbReference type="InterPro" id="IPR028976">
    <property type="entry name" value="CheC-like_sf"/>
</dbReference>
<feature type="domain" description="Chemotaxis phosphatase CheX-like" evidence="2">
    <location>
        <begin position="45"/>
        <end position="116"/>
    </location>
</feature>
<evidence type="ECO:0000313" key="3">
    <source>
        <dbReference type="EMBL" id="GAA1133496.1"/>
    </source>
</evidence>
<gene>
    <name evidence="3" type="ORF">GCM10009606_12040</name>
</gene>
<dbReference type="InterPro" id="IPR028051">
    <property type="entry name" value="CheX-like_dom"/>
</dbReference>
<reference evidence="3 4" key="1">
    <citation type="journal article" date="2019" name="Int. J. Syst. Evol. Microbiol.">
        <title>The Global Catalogue of Microorganisms (GCM) 10K type strain sequencing project: providing services to taxonomists for standard genome sequencing and annotation.</title>
        <authorList>
            <consortium name="The Broad Institute Genomics Platform"/>
            <consortium name="The Broad Institute Genome Sequencing Center for Infectious Disease"/>
            <person name="Wu L."/>
            <person name="Ma J."/>
        </authorList>
    </citation>
    <scope>NUCLEOTIDE SEQUENCE [LARGE SCALE GENOMIC DNA]</scope>
    <source>
        <strain evidence="3 4">JCM 11813</strain>
    </source>
</reference>
<dbReference type="Gene3D" id="3.40.1550.10">
    <property type="entry name" value="CheC-like"/>
    <property type="match status" value="1"/>
</dbReference>
<dbReference type="Pfam" id="PF13690">
    <property type="entry name" value="CheX"/>
    <property type="match status" value="1"/>
</dbReference>
<keyword evidence="1" id="KW-0145">Chemotaxis</keyword>
<accession>A0ABN1UBF7</accession>
<proteinExistence type="predicted"/>
<dbReference type="EMBL" id="BAAAJE010000004">
    <property type="protein sequence ID" value="GAA1133496.1"/>
    <property type="molecule type" value="Genomic_DNA"/>
</dbReference>
<dbReference type="Proteomes" id="UP001499979">
    <property type="component" value="Unassembled WGS sequence"/>
</dbReference>
<comment type="caution">
    <text evidence="3">The sequence shown here is derived from an EMBL/GenBank/DDBJ whole genome shotgun (WGS) entry which is preliminary data.</text>
</comment>
<evidence type="ECO:0000313" key="4">
    <source>
        <dbReference type="Proteomes" id="UP001499979"/>
    </source>
</evidence>
<evidence type="ECO:0000259" key="2">
    <source>
        <dbReference type="Pfam" id="PF13690"/>
    </source>
</evidence>
<sequence>MTTVVAPDEGLVRAAVDLVWSTMLFATVEPWPSGLDAALADGVRATIELQGDWNGRLALTCPAGLAGEIAGAMIGTAAADLSAEDVHDALGEVVNVVGGTVKGALGGELALGLPDVRPCAADEATDEATDGGFVLGWNGAPIHVQVLAGRP</sequence>
<dbReference type="SUPFAM" id="SSF103039">
    <property type="entry name" value="CheC-like"/>
    <property type="match status" value="1"/>
</dbReference>